<comment type="subcellular location">
    <subcellularLocation>
        <location evidence="1">Mitochondrion</location>
    </subcellularLocation>
</comment>
<organism evidence="14 15">
    <name type="scientific">Komagataella phaffii (strain GS115 / ATCC 20864)</name>
    <name type="common">Yeast</name>
    <name type="synonym">Pichia pastoris</name>
    <dbReference type="NCBI Taxonomy" id="644223"/>
    <lineage>
        <taxon>Eukaryota</taxon>
        <taxon>Fungi</taxon>
        <taxon>Dikarya</taxon>
        <taxon>Ascomycota</taxon>
        <taxon>Saccharomycotina</taxon>
        <taxon>Pichiomycetes</taxon>
        <taxon>Pichiales</taxon>
        <taxon>Pichiaceae</taxon>
        <taxon>Komagataella</taxon>
    </lineage>
</organism>
<dbReference type="Pfam" id="PF08240">
    <property type="entry name" value="ADH_N"/>
    <property type="match status" value="1"/>
</dbReference>
<feature type="domain" description="Enoyl reductase (ER)" evidence="13">
    <location>
        <begin position="35"/>
        <end position="371"/>
    </location>
</feature>
<evidence type="ECO:0000256" key="12">
    <source>
        <dbReference type="ARBA" id="ARBA00048843"/>
    </source>
</evidence>
<dbReference type="KEGG" id="ppa:PAS_chr4_0311"/>
<dbReference type="GO" id="GO:0009060">
    <property type="term" value="P:aerobic respiration"/>
    <property type="evidence" value="ECO:0007669"/>
    <property type="project" value="EnsemblFungi"/>
</dbReference>
<dbReference type="HOGENOM" id="CLU_026673_17_0_1"/>
<dbReference type="InterPro" id="IPR020843">
    <property type="entry name" value="ER"/>
</dbReference>
<keyword evidence="9" id="KW-0496">Mitochondrion</keyword>
<dbReference type="SMART" id="SM00829">
    <property type="entry name" value="PKS_ER"/>
    <property type="match status" value="1"/>
</dbReference>
<evidence type="ECO:0000313" key="14">
    <source>
        <dbReference type="EMBL" id="CAY71551.1"/>
    </source>
</evidence>
<evidence type="ECO:0000256" key="1">
    <source>
        <dbReference type="ARBA" id="ARBA00004173"/>
    </source>
</evidence>
<dbReference type="STRING" id="644223.C4R7H6"/>
<comment type="similarity">
    <text evidence="2">Belongs to the zinc-containing alcohol dehydrogenase family. Quinone oxidoreductase subfamily.</text>
</comment>
<keyword evidence="15" id="KW-1185">Reference proteome</keyword>
<dbReference type="OMA" id="YGYTQSK"/>
<accession>C4R7H6</accession>
<dbReference type="PANTHER" id="PTHR43981">
    <property type="entry name" value="ENOYL-[ACYL-CARRIER-PROTEIN] REDUCTASE, MITOCHONDRIAL"/>
    <property type="match status" value="1"/>
</dbReference>
<protein>
    <recommendedName>
        <fullName evidence="11">enoyl-[acyl-carrier-protein] reductase</fullName>
        <ecNumber evidence="11">1.3.1.104</ecNumber>
    </recommendedName>
</protein>
<name>C4R7H6_KOMPG</name>
<evidence type="ECO:0000256" key="8">
    <source>
        <dbReference type="ARBA" id="ARBA00023098"/>
    </source>
</evidence>
<proteinExistence type="inferred from homology"/>
<dbReference type="CDD" id="cd08290">
    <property type="entry name" value="ETR"/>
    <property type="match status" value="1"/>
</dbReference>
<evidence type="ECO:0000259" key="13">
    <source>
        <dbReference type="SMART" id="SM00829"/>
    </source>
</evidence>
<evidence type="ECO:0000256" key="4">
    <source>
        <dbReference type="ARBA" id="ARBA00022832"/>
    </source>
</evidence>
<dbReference type="EC" id="1.3.1.104" evidence="11"/>
<evidence type="ECO:0000256" key="3">
    <source>
        <dbReference type="ARBA" id="ARBA00022516"/>
    </source>
</evidence>
<evidence type="ECO:0000256" key="9">
    <source>
        <dbReference type="ARBA" id="ARBA00023128"/>
    </source>
</evidence>
<dbReference type="FunFam" id="3.40.50.720:FF:000112">
    <property type="entry name" value="Enoyl-[acyl-carrier-protein] reductase 1, mitochondrial"/>
    <property type="match status" value="1"/>
</dbReference>
<reference evidence="14 15" key="1">
    <citation type="journal article" date="2009" name="Nat. Biotechnol.">
        <title>Genome sequence of the recombinant protein production host Pichia pastoris.</title>
        <authorList>
            <person name="De Schutter K."/>
            <person name="Lin Y.C."/>
            <person name="Tiels P."/>
            <person name="Van Hecke A."/>
            <person name="Glinka S."/>
            <person name="Weber-Lehmann J."/>
            <person name="Rouze P."/>
            <person name="Van de Peer Y."/>
            <person name="Callewaert N."/>
        </authorList>
    </citation>
    <scope>NUCLEOTIDE SEQUENCE [LARGE SCALE GENOMIC DNA]</scope>
    <source>
        <strain evidence="15">GS115 / ATCC 20864</strain>
    </source>
</reference>
<keyword evidence="8" id="KW-0443">Lipid metabolism</keyword>
<dbReference type="GO" id="GO:0006633">
    <property type="term" value="P:fatty acid biosynthetic process"/>
    <property type="evidence" value="ECO:0007669"/>
    <property type="project" value="UniProtKB-KW"/>
</dbReference>
<dbReference type="GO" id="GO:0005739">
    <property type="term" value="C:mitochondrion"/>
    <property type="evidence" value="ECO:0007669"/>
    <property type="project" value="UniProtKB-SubCell"/>
</dbReference>
<evidence type="ECO:0000256" key="5">
    <source>
        <dbReference type="ARBA" id="ARBA00022857"/>
    </source>
</evidence>
<dbReference type="OrthoDB" id="7482721at2759"/>
<keyword evidence="3" id="KW-0444">Lipid biosynthesis</keyword>
<keyword evidence="5" id="KW-0521">NADP</keyword>
<keyword evidence="7" id="KW-0560">Oxidoreductase</keyword>
<dbReference type="PANTHER" id="PTHR43981:SF2">
    <property type="entry name" value="ENOYL-[ACYL-CARRIER-PROTEIN] REDUCTASE, MITOCHONDRIAL"/>
    <property type="match status" value="1"/>
</dbReference>
<sequence length="374" mass="41271">MFKLNSNIISKQLLVSSSRMYSSITARALVYDTYGEPKDVINVHKYEVHAPQGNEIVLQTLAAPINPSDINQVQGVYPSRPELTTELGTEKPSAVGGNEGLFKIVAVGDQVSNFQIGDWCIPKGVNYGTWRTHLLSTQDKFQKLDNSALTKTQAATIAVNPCTAYQMLTMYADLKKGDWFIQNGGNSQVGQYAIQIGKALGLQSISIVRDRPDIDELKQQLYDLGATKVITEKENAAREFGKTVKEWTGGKPIRLGLNCVGGENLTNMARKLGQDAVLLTYGGMSMKPVTLPTTLFIFKNLTAKGFWITENGKGDPILKEKTVEAVLDLYSKGLLKEVPVNQFKLDLESLTDEKYLETFHSALQSHGKSLIVYE</sequence>
<dbReference type="InterPro" id="IPR036291">
    <property type="entry name" value="NAD(P)-bd_dom_sf"/>
</dbReference>
<dbReference type="InParanoid" id="C4R7H6"/>
<dbReference type="GO" id="GO:0141148">
    <property type="term" value="F:enoyl-[acyl-carrier-protein] reductase (NADPH) activity"/>
    <property type="evidence" value="ECO:0007669"/>
    <property type="project" value="UniProtKB-EC"/>
</dbReference>
<dbReference type="SMR" id="C4R7H6"/>
<dbReference type="RefSeq" id="XP_002493730.1">
    <property type="nucleotide sequence ID" value="XM_002493685.1"/>
</dbReference>
<evidence type="ECO:0000256" key="11">
    <source>
        <dbReference type="ARBA" id="ARBA00038963"/>
    </source>
</evidence>
<keyword evidence="6" id="KW-0809">Transit peptide</keyword>
<comment type="catalytic activity">
    <reaction evidence="12">
        <text>a 2,3-saturated acyl-[ACP] + NADP(+) = a (2E)-enoyl-[ACP] + NADPH + H(+)</text>
        <dbReference type="Rhea" id="RHEA:22564"/>
        <dbReference type="Rhea" id="RHEA-COMP:9925"/>
        <dbReference type="Rhea" id="RHEA-COMP:9926"/>
        <dbReference type="ChEBI" id="CHEBI:15378"/>
        <dbReference type="ChEBI" id="CHEBI:57783"/>
        <dbReference type="ChEBI" id="CHEBI:58349"/>
        <dbReference type="ChEBI" id="CHEBI:78784"/>
        <dbReference type="ChEBI" id="CHEBI:78785"/>
        <dbReference type="EC" id="1.3.1.104"/>
    </reaction>
</comment>
<evidence type="ECO:0000256" key="7">
    <source>
        <dbReference type="ARBA" id="ARBA00023002"/>
    </source>
</evidence>
<dbReference type="InterPro" id="IPR011032">
    <property type="entry name" value="GroES-like_sf"/>
</dbReference>
<evidence type="ECO:0000256" key="6">
    <source>
        <dbReference type="ARBA" id="ARBA00022946"/>
    </source>
</evidence>
<dbReference type="Gene3D" id="3.40.50.720">
    <property type="entry name" value="NAD(P)-binding Rossmann-like Domain"/>
    <property type="match status" value="1"/>
</dbReference>
<dbReference type="FunCoup" id="C4R7H6">
    <property type="interactions" value="697"/>
</dbReference>
<dbReference type="GeneID" id="8200753"/>
<dbReference type="InterPro" id="IPR013149">
    <property type="entry name" value="ADH-like_C"/>
</dbReference>
<dbReference type="EMBL" id="FN392322">
    <property type="protein sequence ID" value="CAY71551.1"/>
    <property type="molecule type" value="Genomic_DNA"/>
</dbReference>
<keyword evidence="10" id="KW-0275">Fatty acid biosynthesis</keyword>
<evidence type="ECO:0000313" key="15">
    <source>
        <dbReference type="Proteomes" id="UP000000314"/>
    </source>
</evidence>
<dbReference type="SUPFAM" id="SSF51735">
    <property type="entry name" value="NAD(P)-binding Rossmann-fold domains"/>
    <property type="match status" value="1"/>
</dbReference>
<dbReference type="SUPFAM" id="SSF50129">
    <property type="entry name" value="GroES-like"/>
    <property type="match status" value="1"/>
</dbReference>
<dbReference type="eggNOG" id="KOG0025">
    <property type="taxonomic scope" value="Eukaryota"/>
</dbReference>
<evidence type="ECO:0000256" key="10">
    <source>
        <dbReference type="ARBA" id="ARBA00023160"/>
    </source>
</evidence>
<dbReference type="Gene3D" id="3.90.180.10">
    <property type="entry name" value="Medium-chain alcohol dehydrogenases, catalytic domain"/>
    <property type="match status" value="1"/>
</dbReference>
<dbReference type="InterPro" id="IPR051034">
    <property type="entry name" value="Mito_Enoyl-ACP_Reductase"/>
</dbReference>
<evidence type="ECO:0000256" key="2">
    <source>
        <dbReference type="ARBA" id="ARBA00010371"/>
    </source>
</evidence>
<dbReference type="InterPro" id="IPR013154">
    <property type="entry name" value="ADH-like_N"/>
</dbReference>
<dbReference type="Proteomes" id="UP000000314">
    <property type="component" value="Chromosome 4"/>
</dbReference>
<keyword evidence="4" id="KW-0276">Fatty acid metabolism</keyword>
<gene>
    <name evidence="14" type="ordered locus">PAS_chr4_0311</name>
</gene>
<dbReference type="Pfam" id="PF00107">
    <property type="entry name" value="ADH_zinc_N"/>
    <property type="match status" value="1"/>
</dbReference>
<dbReference type="AlphaFoldDB" id="C4R7H6"/>